<dbReference type="RefSeq" id="WP_161106538.1">
    <property type="nucleotide sequence ID" value="NZ_JBHLYI010000027.1"/>
</dbReference>
<accession>A0A6I4WKV4</accession>
<organism evidence="2 3">
    <name type="scientific">Actinomadura rayongensis</name>
    <dbReference type="NCBI Taxonomy" id="1429076"/>
    <lineage>
        <taxon>Bacteria</taxon>
        <taxon>Bacillati</taxon>
        <taxon>Actinomycetota</taxon>
        <taxon>Actinomycetes</taxon>
        <taxon>Streptosporangiales</taxon>
        <taxon>Thermomonosporaceae</taxon>
        <taxon>Actinomadura</taxon>
    </lineage>
</organism>
<feature type="compositionally biased region" description="Acidic residues" evidence="1">
    <location>
        <begin position="171"/>
        <end position="186"/>
    </location>
</feature>
<keyword evidence="3" id="KW-1185">Reference proteome</keyword>
<evidence type="ECO:0000256" key="1">
    <source>
        <dbReference type="SAM" id="MobiDB-lite"/>
    </source>
</evidence>
<dbReference type="EMBL" id="WUTW01000014">
    <property type="protein sequence ID" value="MXQ68346.1"/>
    <property type="molecule type" value="Genomic_DNA"/>
</dbReference>
<proteinExistence type="predicted"/>
<dbReference type="Proteomes" id="UP000431901">
    <property type="component" value="Unassembled WGS sequence"/>
</dbReference>
<gene>
    <name evidence="2" type="ORF">GQ466_30460</name>
</gene>
<comment type="caution">
    <text evidence="2">The sequence shown here is derived from an EMBL/GenBank/DDBJ whole genome shotgun (WGS) entry which is preliminary data.</text>
</comment>
<dbReference type="AlphaFoldDB" id="A0A6I4WKV4"/>
<evidence type="ECO:0000313" key="3">
    <source>
        <dbReference type="Proteomes" id="UP000431901"/>
    </source>
</evidence>
<protein>
    <submittedName>
        <fullName evidence="2">Uncharacterized protein</fullName>
    </submittedName>
</protein>
<name>A0A6I4WKV4_9ACTN</name>
<reference evidence="2 3" key="1">
    <citation type="submission" date="2019-12" db="EMBL/GenBank/DDBJ databases">
        <title>Nocardia macrotermitis sp. nov. and Nocardia aurantia sp. nov., isolated from the gut of the fungus growing-termite Macrotermes natalensis.</title>
        <authorList>
            <person name="Christine B."/>
            <person name="Rene B."/>
        </authorList>
    </citation>
    <scope>NUCLEOTIDE SEQUENCE [LARGE SCALE GENOMIC DNA]</scope>
    <source>
        <strain evidence="2 3">DSM 102126</strain>
    </source>
</reference>
<feature type="region of interest" description="Disordered" evidence="1">
    <location>
        <begin position="153"/>
        <end position="186"/>
    </location>
</feature>
<evidence type="ECO:0000313" key="2">
    <source>
        <dbReference type="EMBL" id="MXQ68346.1"/>
    </source>
</evidence>
<sequence length="186" mass="19519">MAELLTRSVAPAVMIPLAAQAFEDVMLNRRFPMMRINLISAVAQYAARKALHGSPDRLPADEALSLAAGKTATAFTTVLREFGSTPGTTEAIVRTAAADLAEVVQEAAAFIRRARDIDTAAEPGGTLYIPTGDLDEAAADLAAALADQTEADLATLRTASHTPINGRHPEDDPDSEPDDADPPTAN</sequence>